<feature type="transmembrane region" description="Helical" evidence="7">
    <location>
        <begin position="288"/>
        <end position="314"/>
    </location>
</feature>
<evidence type="ECO:0000313" key="10">
    <source>
        <dbReference type="Proteomes" id="UP000008186"/>
    </source>
</evidence>
<dbReference type="Pfam" id="PF00528">
    <property type="entry name" value="BPD_transp_1"/>
    <property type="match status" value="1"/>
</dbReference>
<dbReference type="OrthoDB" id="9790211at2"/>
<gene>
    <name evidence="9" type="primary">fbpB</name>
    <name evidence="9" type="ordered locus">SO_0743</name>
</gene>
<dbReference type="Gene3D" id="1.10.3720.10">
    <property type="entry name" value="MetI-like"/>
    <property type="match status" value="2"/>
</dbReference>
<dbReference type="eggNOG" id="COG1178">
    <property type="taxonomic scope" value="Bacteria"/>
</dbReference>
<dbReference type="FunFam" id="1.10.3720.10:FF:000092">
    <property type="entry name" value="Iron ABC transporter permease"/>
    <property type="match status" value="1"/>
</dbReference>
<keyword evidence="3" id="KW-1003">Cell membrane</keyword>
<reference evidence="9 10" key="3">
    <citation type="journal article" date="2008" name="Appl. Environ. Microbiol.">
        <title>Identification of mobile elements and pseudogenes in the Shewanella oneidensis MR-1 genome.</title>
        <authorList>
            <person name="Romine M.F."/>
            <person name="Carlson T.S."/>
            <person name="Norbeck A.D."/>
            <person name="McCue L.A."/>
            <person name="Lipton M.S."/>
        </authorList>
    </citation>
    <scope>NUCLEOTIDE SEQUENCE [LARGE SCALE GENOMIC DNA]</scope>
    <source>
        <strain evidence="10">ATCC 700550 / JCM 31522 / CIP 106686 / LMG 19005 / NCIMB 14063 / MR-1</strain>
    </source>
</reference>
<dbReference type="EMBL" id="AE014299">
    <property type="protein sequence ID" value="AAN53819.1"/>
    <property type="molecule type" value="Genomic_DNA"/>
</dbReference>
<evidence type="ECO:0000259" key="8">
    <source>
        <dbReference type="PROSITE" id="PS50928"/>
    </source>
</evidence>
<feature type="domain" description="ABC transmembrane type-1" evidence="8">
    <location>
        <begin position="329"/>
        <end position="535"/>
    </location>
</feature>
<evidence type="ECO:0000256" key="1">
    <source>
        <dbReference type="ARBA" id="ARBA00004651"/>
    </source>
</evidence>
<reference evidence="9 10" key="2">
    <citation type="journal article" date="2005" name="Proteomics">
        <title>Global detection and characterization of hypothetical proteins in Shewanella oneidensis MR-1 using LC-MS based proteomics.</title>
        <authorList>
            <person name="Elias D.A."/>
            <person name="Monroe M.E."/>
            <person name="Marshall M.J."/>
            <person name="Romine M.F."/>
            <person name="Belieav A.S."/>
            <person name="Fredrickson J.K."/>
            <person name="Anderson G.A."/>
            <person name="Smith R.D."/>
            <person name="Lipton M.S."/>
        </authorList>
    </citation>
    <scope>NUCLEOTIDE SEQUENCE [LARGE SCALE GENOMIC DNA]</scope>
    <source>
        <strain evidence="10">ATCC 700550 / JCM 31522 / CIP 106686 / LMG 19005 / NCIMB 14063 / MR-1</strain>
    </source>
</reference>
<dbReference type="PANTHER" id="PTHR30183:SF2">
    <property type="entry name" value="IRON UTILIZATION PROTEIN"/>
    <property type="match status" value="1"/>
</dbReference>
<keyword evidence="5 7" id="KW-1133">Transmembrane helix</keyword>
<dbReference type="PhylomeDB" id="Q8EIU1"/>
<dbReference type="PANTHER" id="PTHR30183">
    <property type="entry name" value="MOLYBDENUM TRANSPORT SYSTEM PERMEASE PROTEIN MODB"/>
    <property type="match status" value="1"/>
</dbReference>
<feature type="transmembrane region" description="Helical" evidence="7">
    <location>
        <begin position="517"/>
        <end position="535"/>
    </location>
</feature>
<feature type="domain" description="ABC transmembrane type-1" evidence="8">
    <location>
        <begin position="51"/>
        <end position="256"/>
    </location>
</feature>
<dbReference type="SUPFAM" id="SSF161098">
    <property type="entry name" value="MetI-like"/>
    <property type="match status" value="2"/>
</dbReference>
<organism evidence="9 10">
    <name type="scientific">Shewanella oneidensis (strain ATCC 700550 / JCM 31522 / CIP 106686 / LMG 19005 / NCIMB 14063 / MR-1)</name>
    <dbReference type="NCBI Taxonomy" id="211586"/>
    <lineage>
        <taxon>Bacteria</taxon>
        <taxon>Pseudomonadati</taxon>
        <taxon>Pseudomonadota</taxon>
        <taxon>Gammaproteobacteria</taxon>
        <taxon>Alteromonadales</taxon>
        <taxon>Shewanellaceae</taxon>
        <taxon>Shewanella</taxon>
    </lineage>
</organism>
<dbReference type="RefSeq" id="WP_011071050.1">
    <property type="nucleotide sequence ID" value="NC_004347.2"/>
</dbReference>
<keyword evidence="2 7" id="KW-0813">Transport</keyword>
<evidence type="ECO:0000313" key="9">
    <source>
        <dbReference type="EMBL" id="AAN53819.1"/>
    </source>
</evidence>
<keyword evidence="6 7" id="KW-0472">Membrane</keyword>
<dbReference type="InterPro" id="IPR000515">
    <property type="entry name" value="MetI-like"/>
</dbReference>
<dbReference type="FunFam" id="1.10.3720.10:FF:000088">
    <property type="entry name" value="Iron(III) ABC transporter, permease protein"/>
    <property type="match status" value="1"/>
</dbReference>
<evidence type="ECO:0000256" key="7">
    <source>
        <dbReference type="RuleBase" id="RU363032"/>
    </source>
</evidence>
<dbReference type="BioCyc" id="SONE211586:G1GMP-696-MONOMER"/>
<dbReference type="HOGENOM" id="CLU_021838_0_2_6"/>
<evidence type="ECO:0000256" key="3">
    <source>
        <dbReference type="ARBA" id="ARBA00022475"/>
    </source>
</evidence>
<protein>
    <submittedName>
        <fullName evidence="9">ABC-type Fe3+ uptake system permease component FbpB</fullName>
    </submittedName>
</protein>
<feature type="transmembrane region" description="Helical" evidence="7">
    <location>
        <begin position="373"/>
        <end position="395"/>
    </location>
</feature>
<dbReference type="Proteomes" id="UP000008186">
    <property type="component" value="Chromosome"/>
</dbReference>
<keyword evidence="10" id="KW-1185">Reference proteome</keyword>
<feature type="transmembrane region" description="Helical" evidence="7">
    <location>
        <begin position="89"/>
        <end position="107"/>
    </location>
</feature>
<dbReference type="GO" id="GO:0055085">
    <property type="term" value="P:transmembrane transport"/>
    <property type="evidence" value="ECO:0007669"/>
    <property type="project" value="InterPro"/>
</dbReference>
<dbReference type="GO" id="GO:0005886">
    <property type="term" value="C:plasma membrane"/>
    <property type="evidence" value="ECO:0000318"/>
    <property type="project" value="GO_Central"/>
</dbReference>
<reference evidence="9 10" key="1">
    <citation type="journal article" date="2002" name="Nat. Biotechnol.">
        <title>Genome sequence of the dissimilatory metal ion-reducing bacterium Shewanella oneidensis.</title>
        <authorList>
            <person name="Heidelberg J.F."/>
            <person name="Paulsen I.T."/>
            <person name="Nelson K.E."/>
            <person name="Gaidos E.J."/>
            <person name="Nelson W.C."/>
            <person name="Read T.D."/>
            <person name="Eisen J.A."/>
            <person name="Seshadri R."/>
            <person name="Ward N."/>
            <person name="Methe B."/>
            <person name="Clayton R.A."/>
            <person name="Meyer T."/>
            <person name="Tsapin A."/>
            <person name="Scott J."/>
            <person name="Beanan M."/>
            <person name="Brinkac L."/>
            <person name="Daugherty S."/>
            <person name="DeBoy R.T."/>
            <person name="Dodson R.J."/>
            <person name="Durkin A.S."/>
            <person name="Haft D.H."/>
            <person name="Kolonay J.F."/>
            <person name="Madupu R."/>
            <person name="Peterson J.D."/>
            <person name="Umayam L.A."/>
            <person name="White O."/>
            <person name="Wolf A.M."/>
            <person name="Vamathevan J."/>
            <person name="Weidman J."/>
            <person name="Impraim M."/>
            <person name="Lee K."/>
            <person name="Berry K."/>
            <person name="Lee C."/>
            <person name="Mueller J."/>
            <person name="Khouri H."/>
            <person name="Gill J."/>
            <person name="Utterback T.R."/>
            <person name="McDonald L.A."/>
            <person name="Feldblyum T.V."/>
            <person name="Smith H.O."/>
            <person name="Venter J.C."/>
            <person name="Nealson K.H."/>
            <person name="Fraser C.M."/>
        </authorList>
    </citation>
    <scope>NUCLEOTIDE SEQUENCE [LARGE SCALE GENOMIC DNA]</scope>
    <source>
        <strain evidence="10">ATCC 700550 / JCM 31522 / CIP 106686 / LMG 19005 / NCIMB 14063 / MR-1</strain>
    </source>
</reference>
<feature type="transmembrane region" description="Helical" evidence="7">
    <location>
        <begin position="459"/>
        <end position="481"/>
    </location>
</feature>
<dbReference type="AlphaFoldDB" id="Q8EIU1"/>
<keyword evidence="4 7" id="KW-0812">Transmembrane</keyword>
<dbReference type="PATRIC" id="fig|211586.12.peg.713"/>
<feature type="transmembrane region" description="Helical" evidence="7">
    <location>
        <begin position="196"/>
        <end position="219"/>
    </location>
</feature>
<feature type="transmembrane region" description="Helical" evidence="7">
    <location>
        <begin position="415"/>
        <end position="438"/>
    </location>
</feature>
<feature type="transmembrane region" description="Helical" evidence="7">
    <location>
        <begin position="55"/>
        <end position="77"/>
    </location>
</feature>
<dbReference type="CDD" id="cd06261">
    <property type="entry name" value="TM_PBP2"/>
    <property type="match status" value="2"/>
</dbReference>
<dbReference type="PaxDb" id="211586-SO_0743"/>
<proteinExistence type="inferred from homology"/>
<evidence type="ECO:0000256" key="4">
    <source>
        <dbReference type="ARBA" id="ARBA00022692"/>
    </source>
</evidence>
<dbReference type="KEGG" id="son:SO_0743"/>
<evidence type="ECO:0000256" key="2">
    <source>
        <dbReference type="ARBA" id="ARBA00022448"/>
    </source>
</evidence>
<reference evidence="9 10" key="4">
    <citation type="journal article" date="2011" name="BMC Genomics">
        <title>Genome-wide protein localization prediction strategies for gram negative bacteria.</title>
        <authorList>
            <person name="Romine M.F."/>
        </authorList>
    </citation>
    <scope>NUCLEOTIDE SEQUENCE [LARGE SCALE GENOMIC DNA]</scope>
    <source>
        <strain evidence="10">ATCC 700550 / JCM 31522 / CIP 106686 / LMG 19005 / NCIMB 14063 / MR-1</strain>
    </source>
</reference>
<evidence type="ECO:0000256" key="6">
    <source>
        <dbReference type="ARBA" id="ARBA00023136"/>
    </source>
</evidence>
<feature type="transmembrane region" description="Helical" evidence="7">
    <location>
        <begin position="137"/>
        <end position="159"/>
    </location>
</feature>
<dbReference type="STRING" id="211586.SO_0743"/>
<name>Q8EIU1_SHEON</name>
<comment type="subcellular location">
    <subcellularLocation>
        <location evidence="1 7">Cell membrane</location>
        <topology evidence="1 7">Multi-pass membrane protein</topology>
    </subcellularLocation>
</comment>
<dbReference type="PROSITE" id="PS50928">
    <property type="entry name" value="ABC_TM1"/>
    <property type="match status" value="2"/>
</dbReference>
<accession>Q8EIU1</accession>
<feature type="transmembrane region" description="Helical" evidence="7">
    <location>
        <begin position="334"/>
        <end position="353"/>
    </location>
</feature>
<dbReference type="InterPro" id="IPR035906">
    <property type="entry name" value="MetI-like_sf"/>
</dbReference>
<comment type="similarity">
    <text evidence="7">Belongs to the binding-protein-dependent transport system permease family.</text>
</comment>
<feature type="transmembrane region" description="Helical" evidence="7">
    <location>
        <begin position="239"/>
        <end position="257"/>
    </location>
</feature>
<sequence length="544" mass="59691">MILGLARSWSLTGYAIAVLLVLPLLALLLQAAQPDEAVFGHLLSTVLPTYIANSLWLILWVSIGSLLLALPCAWLMARCEFVGRRYLQWALLLPLAMPAYIVAYVYTDLLDYAGPVQRSLRALFGWSSPQDYFFPDIRTLGGAACVLSLVLFPYIYLLARTAFMEQSLNLAHASRIMGCSPWQSFWRLSLPMARPALAVGVALVAMETAADFATVNYFAVPTLTTAVYDTWLGYGNLTAAAKLSAIILLVVFSLIGVERFARRKQQLFQKQSRIQAIDLYRLSPMQTLLGLGYCGMLLLLAFVLPSGILLSYAINYFEQSWDPLFWQLSVNSLTLALITSLVCCVIALVLMFIRRVSPRSSDALPSRLASTGYALPGTVLAIGVLVPLTLLDFAINDIADWLGMAGPGLLLTGSTVALVFAFCVRFVAIAIGSVESSYKRISPSLDMVSLTLGQSPRRLLQRVHLPLLTKGLFAGALLVFIESMKELPAALLLRPIGFENLATYVFQFVSDEKLEHGALPAIVIVLVGLVPLIYLNRSLEQDNR</sequence>
<evidence type="ECO:0000256" key="5">
    <source>
        <dbReference type="ARBA" id="ARBA00022989"/>
    </source>
</evidence>